<evidence type="ECO:0000256" key="1">
    <source>
        <dbReference type="ARBA" id="ARBA00008903"/>
    </source>
</evidence>
<dbReference type="GO" id="GO:0019752">
    <property type="term" value="P:carboxylic acid metabolic process"/>
    <property type="evidence" value="ECO:0007669"/>
    <property type="project" value="UniProtKB-ARBA"/>
</dbReference>
<evidence type="ECO:0000313" key="4">
    <source>
        <dbReference type="Proteomes" id="UP000541470"/>
    </source>
</evidence>
<sequence length="320" mass="34063">MLVLHEGETAQALKWAELIDAIERMFRSSCVMPVRHHHDVAVPGEANATLLLMPAWVPGDYIGVKLVSVFPDNHLRGLPAIFGSYILSSGKTGKMLAVVDGGELTARRTAATSALAAKYLAREDASDLLVVGTGRLSLNLIQAHSAVRPIGRISIWGRNPANAEKTAEDARALGFAVSVSTDLESAVRTADIISCATLSHEPLVHGAWLKPGAHLDLIGAFKPTMRESDDEAVRRASVFVDTRAGAMSEAGDILQPLKAGIITEADIRADLFDLAVARHAGRTSAEEITLFKSVGAALEDLAGAILAYETAMEPFARQEA</sequence>
<dbReference type="InterPro" id="IPR003462">
    <property type="entry name" value="ODC_Mu_crystall"/>
</dbReference>
<dbReference type="Gene3D" id="3.30.1780.10">
    <property type="entry name" value="ornithine cyclodeaminase, domain 1"/>
    <property type="match status" value="1"/>
</dbReference>
<dbReference type="FunFam" id="3.40.50.720:FF:000311">
    <property type="entry name" value="Ornithine cyclodeaminase"/>
    <property type="match status" value="1"/>
</dbReference>
<proteinExistence type="inferred from homology"/>
<dbReference type="Pfam" id="PF02423">
    <property type="entry name" value="OCD_Mu_crystall"/>
    <property type="match status" value="1"/>
</dbReference>
<dbReference type="GO" id="GO:0016491">
    <property type="term" value="F:oxidoreductase activity"/>
    <property type="evidence" value="ECO:0007669"/>
    <property type="project" value="UniProtKB-ARBA"/>
</dbReference>
<dbReference type="InterPro" id="IPR036291">
    <property type="entry name" value="NAD(P)-bd_dom_sf"/>
</dbReference>
<keyword evidence="2" id="KW-0520">NAD</keyword>
<name>A0A7Y0AXT0_9HYPH</name>
<protein>
    <submittedName>
        <fullName evidence="3">Ornithine cyclodeaminase family protein</fullName>
    </submittedName>
</protein>
<dbReference type="RefSeq" id="WP_169592991.1">
    <property type="nucleotide sequence ID" value="NZ_JABBGK010000003.1"/>
</dbReference>
<dbReference type="Gene3D" id="3.40.50.720">
    <property type="entry name" value="NAD(P)-binding Rossmann-like Domain"/>
    <property type="match status" value="1"/>
</dbReference>
<dbReference type="PANTHER" id="PTHR13812:SF19">
    <property type="entry name" value="KETIMINE REDUCTASE MU-CRYSTALLIN"/>
    <property type="match status" value="1"/>
</dbReference>
<gene>
    <name evidence="3" type="ORF">HHL25_15100</name>
</gene>
<dbReference type="Proteomes" id="UP000541470">
    <property type="component" value="Unassembled WGS sequence"/>
</dbReference>
<comment type="caution">
    <text evidence="3">The sequence shown here is derived from an EMBL/GenBank/DDBJ whole genome shotgun (WGS) entry which is preliminary data.</text>
</comment>
<accession>A0A7Y0AXT0</accession>
<dbReference type="InterPro" id="IPR023401">
    <property type="entry name" value="ODC_N"/>
</dbReference>
<dbReference type="EMBL" id="JABBGK010000003">
    <property type="protein sequence ID" value="NML75457.1"/>
    <property type="molecule type" value="Genomic_DNA"/>
</dbReference>
<evidence type="ECO:0000313" key="3">
    <source>
        <dbReference type="EMBL" id="NML75457.1"/>
    </source>
</evidence>
<dbReference type="NCBIfam" id="NF004793">
    <property type="entry name" value="PRK06141.1"/>
    <property type="match status" value="1"/>
</dbReference>
<evidence type="ECO:0000256" key="2">
    <source>
        <dbReference type="ARBA" id="ARBA00023027"/>
    </source>
</evidence>
<organism evidence="3 4">
    <name type="scientific">Rhizobium terricola</name>
    <dbReference type="NCBI Taxonomy" id="2728849"/>
    <lineage>
        <taxon>Bacteria</taxon>
        <taxon>Pseudomonadati</taxon>
        <taxon>Pseudomonadota</taxon>
        <taxon>Alphaproteobacteria</taxon>
        <taxon>Hyphomicrobiales</taxon>
        <taxon>Rhizobiaceae</taxon>
        <taxon>Rhizobium/Agrobacterium group</taxon>
        <taxon>Rhizobium</taxon>
    </lineage>
</organism>
<keyword evidence="4" id="KW-1185">Reference proteome</keyword>
<dbReference type="SUPFAM" id="SSF51735">
    <property type="entry name" value="NAD(P)-binding Rossmann-fold domains"/>
    <property type="match status" value="1"/>
</dbReference>
<dbReference type="AlphaFoldDB" id="A0A7Y0AXT0"/>
<dbReference type="PANTHER" id="PTHR13812">
    <property type="entry name" value="KETIMINE REDUCTASE MU-CRYSTALLIN"/>
    <property type="match status" value="1"/>
</dbReference>
<dbReference type="PIRSF" id="PIRSF001439">
    <property type="entry name" value="CryM"/>
    <property type="match status" value="1"/>
</dbReference>
<reference evidence="3 4" key="1">
    <citation type="submission" date="2020-04" db="EMBL/GenBank/DDBJ databases">
        <title>Rhizobium sp. S-51 isolated from soil.</title>
        <authorList>
            <person name="Dahal R.H."/>
        </authorList>
    </citation>
    <scope>NUCLEOTIDE SEQUENCE [LARGE SCALE GENOMIC DNA]</scope>
    <source>
        <strain evidence="3 4">S-51</strain>
    </source>
</reference>
<dbReference type="GO" id="GO:0005737">
    <property type="term" value="C:cytoplasm"/>
    <property type="evidence" value="ECO:0007669"/>
    <property type="project" value="TreeGrafter"/>
</dbReference>
<comment type="similarity">
    <text evidence="1">Belongs to the ornithine cyclodeaminase/mu-crystallin family.</text>
</comment>